<proteinExistence type="predicted"/>
<feature type="domain" description="HTH araC/xylS-type" evidence="5">
    <location>
        <begin position="121"/>
        <end position="218"/>
    </location>
</feature>
<keyword evidence="2" id="KW-0238">DNA-binding</keyword>
<dbReference type="InterPro" id="IPR018060">
    <property type="entry name" value="HTH_AraC"/>
</dbReference>
<dbReference type="PANTHER" id="PTHR46796">
    <property type="entry name" value="HTH-TYPE TRANSCRIPTIONAL ACTIVATOR RHAS-RELATED"/>
    <property type="match status" value="1"/>
</dbReference>
<keyword evidence="7" id="KW-1185">Reference proteome</keyword>
<dbReference type="Pfam" id="PF12833">
    <property type="entry name" value="HTH_18"/>
    <property type="match status" value="1"/>
</dbReference>
<gene>
    <name evidence="6" type="ORF">NNO07_05460</name>
</gene>
<evidence type="ECO:0000313" key="6">
    <source>
        <dbReference type="EMBL" id="MDA8482510.1"/>
    </source>
</evidence>
<protein>
    <submittedName>
        <fullName evidence="6">AraC family transcriptional regulator</fullName>
    </submittedName>
</protein>
<sequence length="225" mass="24473">MIESPWQGALWMARDFCLLDGVAGSARSHAHYAHQALLAKATPLRLTLEGEPCGGRFLLVESMRAHAIEDSSQDVVAVYAEPLAFSPATLRQMLADAPADLEALAGLLLAAPRQRLDLRIAKALATVDALLEEKVSAAALAQRACLSLSQLERLFSDQVGLSVRRLVLWRRLRLALRLALEGESLTRAALDAGFADAAHFSRTMRATFGIRADRNLARLKLQLIG</sequence>
<evidence type="ECO:0000313" key="7">
    <source>
        <dbReference type="Proteomes" id="UP001211689"/>
    </source>
</evidence>
<evidence type="ECO:0000256" key="4">
    <source>
        <dbReference type="ARBA" id="ARBA00023163"/>
    </source>
</evidence>
<evidence type="ECO:0000256" key="1">
    <source>
        <dbReference type="ARBA" id="ARBA00023015"/>
    </source>
</evidence>
<dbReference type="RefSeq" id="WP_271470200.1">
    <property type="nucleotide sequence ID" value="NZ_JANEWF010000003.1"/>
</dbReference>
<evidence type="ECO:0000256" key="2">
    <source>
        <dbReference type="ARBA" id="ARBA00023125"/>
    </source>
</evidence>
<accession>A0ABT4Y0Z7</accession>
<dbReference type="EMBL" id="JANEWF010000003">
    <property type="protein sequence ID" value="MDA8482510.1"/>
    <property type="molecule type" value="Genomic_DNA"/>
</dbReference>
<dbReference type="Gene3D" id="1.10.10.60">
    <property type="entry name" value="Homeodomain-like"/>
    <property type="match status" value="1"/>
</dbReference>
<evidence type="ECO:0000259" key="5">
    <source>
        <dbReference type="PROSITE" id="PS01124"/>
    </source>
</evidence>
<keyword evidence="3" id="KW-0010">Activator</keyword>
<name>A0ABT4Y0Z7_METRE</name>
<dbReference type="PANTHER" id="PTHR46796:SF6">
    <property type="entry name" value="ARAC SUBFAMILY"/>
    <property type="match status" value="1"/>
</dbReference>
<organism evidence="6 7">
    <name type="scientific">Metapseudomonas resinovorans</name>
    <name type="common">Pseudomonas resinovorans</name>
    <dbReference type="NCBI Taxonomy" id="53412"/>
    <lineage>
        <taxon>Bacteria</taxon>
        <taxon>Pseudomonadati</taxon>
        <taxon>Pseudomonadota</taxon>
        <taxon>Gammaproteobacteria</taxon>
        <taxon>Pseudomonadales</taxon>
        <taxon>Pseudomonadaceae</taxon>
        <taxon>Metapseudomonas</taxon>
    </lineage>
</organism>
<keyword evidence="1" id="KW-0805">Transcription regulation</keyword>
<dbReference type="Proteomes" id="UP001211689">
    <property type="component" value="Unassembled WGS sequence"/>
</dbReference>
<dbReference type="SMART" id="SM00342">
    <property type="entry name" value="HTH_ARAC"/>
    <property type="match status" value="1"/>
</dbReference>
<reference evidence="6 7" key="1">
    <citation type="submission" date="2022-07" db="EMBL/GenBank/DDBJ databases">
        <title>Genome Analysis of Selected Gammaproteobacteria from Nigerian Food snails.</title>
        <authorList>
            <person name="Okafor A.C."/>
        </authorList>
    </citation>
    <scope>NUCLEOTIDE SEQUENCE [LARGE SCALE GENOMIC DNA]</scope>
    <source>
        <strain evidence="6 7">Awg 2</strain>
    </source>
</reference>
<evidence type="ECO:0000256" key="3">
    <source>
        <dbReference type="ARBA" id="ARBA00023159"/>
    </source>
</evidence>
<comment type="caution">
    <text evidence="6">The sequence shown here is derived from an EMBL/GenBank/DDBJ whole genome shotgun (WGS) entry which is preliminary data.</text>
</comment>
<dbReference type="InterPro" id="IPR050204">
    <property type="entry name" value="AraC_XylS_family_regulators"/>
</dbReference>
<keyword evidence="4" id="KW-0804">Transcription</keyword>
<dbReference type="PROSITE" id="PS01124">
    <property type="entry name" value="HTH_ARAC_FAMILY_2"/>
    <property type="match status" value="1"/>
</dbReference>